<feature type="domain" description="HTH arsR-type" evidence="4">
    <location>
        <begin position="3"/>
        <end position="96"/>
    </location>
</feature>
<evidence type="ECO:0000256" key="2">
    <source>
        <dbReference type="ARBA" id="ARBA00023125"/>
    </source>
</evidence>
<keyword evidence="1" id="KW-0805">Transcription regulation</keyword>
<keyword evidence="2" id="KW-0238">DNA-binding</keyword>
<evidence type="ECO:0000313" key="5">
    <source>
        <dbReference type="EMBL" id="QQP86400.1"/>
    </source>
</evidence>
<dbReference type="InterPro" id="IPR011991">
    <property type="entry name" value="ArsR-like_HTH"/>
</dbReference>
<dbReference type="InterPro" id="IPR036390">
    <property type="entry name" value="WH_DNA-bd_sf"/>
</dbReference>
<proteinExistence type="predicted"/>
<dbReference type="GO" id="GO:0003677">
    <property type="term" value="F:DNA binding"/>
    <property type="evidence" value="ECO:0007669"/>
    <property type="project" value="UniProtKB-KW"/>
</dbReference>
<dbReference type="PRINTS" id="PR00778">
    <property type="entry name" value="HTHARSR"/>
</dbReference>
<dbReference type="Proteomes" id="UP000595278">
    <property type="component" value="Chromosome"/>
</dbReference>
<dbReference type="RefSeq" id="WP_201094396.1">
    <property type="nucleotide sequence ID" value="NZ_CP067393.1"/>
</dbReference>
<dbReference type="Gene3D" id="1.10.10.10">
    <property type="entry name" value="Winged helix-like DNA-binding domain superfamily/Winged helix DNA-binding domain"/>
    <property type="match status" value="1"/>
</dbReference>
<organism evidence="5 6">
    <name type="scientific">Entomomonas asaccharolytica</name>
    <dbReference type="NCBI Taxonomy" id="2785331"/>
    <lineage>
        <taxon>Bacteria</taxon>
        <taxon>Pseudomonadati</taxon>
        <taxon>Pseudomonadota</taxon>
        <taxon>Gammaproteobacteria</taxon>
        <taxon>Pseudomonadales</taxon>
        <taxon>Pseudomonadaceae</taxon>
        <taxon>Entomomonas</taxon>
    </lineage>
</organism>
<dbReference type="NCBIfam" id="NF033788">
    <property type="entry name" value="HTH_metalloreg"/>
    <property type="match status" value="1"/>
</dbReference>
<keyword evidence="3" id="KW-0804">Transcription</keyword>
<sequence length="96" mass="10894">MNTIQDKANTAANFLKGIANPHRLLILCLLAEGEKNVTSLVETTGIPQTSISQHLAKLKQEKIVTFRRDHRVLYYSICNEAVTKIMDVLYQTFCKE</sequence>
<dbReference type="SUPFAM" id="SSF46785">
    <property type="entry name" value="Winged helix' DNA-binding domain"/>
    <property type="match status" value="1"/>
</dbReference>
<accession>A0A974NGK7</accession>
<dbReference type="PROSITE" id="PS50987">
    <property type="entry name" value="HTH_ARSR_2"/>
    <property type="match status" value="1"/>
</dbReference>
<dbReference type="EMBL" id="CP067393">
    <property type="protein sequence ID" value="QQP86400.1"/>
    <property type="molecule type" value="Genomic_DNA"/>
</dbReference>
<dbReference type="InterPro" id="IPR036388">
    <property type="entry name" value="WH-like_DNA-bd_sf"/>
</dbReference>
<evidence type="ECO:0000313" key="6">
    <source>
        <dbReference type="Proteomes" id="UP000595278"/>
    </source>
</evidence>
<dbReference type="PANTHER" id="PTHR43132:SF2">
    <property type="entry name" value="ARSENICAL RESISTANCE OPERON REPRESSOR ARSR-RELATED"/>
    <property type="match status" value="1"/>
</dbReference>
<evidence type="ECO:0000256" key="1">
    <source>
        <dbReference type="ARBA" id="ARBA00023015"/>
    </source>
</evidence>
<dbReference type="InterPro" id="IPR051011">
    <property type="entry name" value="Metal_resp_trans_reg"/>
</dbReference>
<reference evidence="5 6" key="1">
    <citation type="submission" date="2021-01" db="EMBL/GenBank/DDBJ databases">
        <title>Entomomonas sp. F2A isolated from a house cricket (Acheta domesticus).</title>
        <authorList>
            <person name="Spergser J."/>
            <person name="Busse H.-J."/>
        </authorList>
    </citation>
    <scope>NUCLEOTIDE SEQUENCE [LARGE SCALE GENOMIC DNA]</scope>
    <source>
        <strain evidence="5 6">F2A</strain>
    </source>
</reference>
<name>A0A974NGK7_9GAMM</name>
<dbReference type="KEGG" id="eaz:JHT90_03925"/>
<dbReference type="InterPro" id="IPR001845">
    <property type="entry name" value="HTH_ArsR_DNA-bd_dom"/>
</dbReference>
<dbReference type="PANTHER" id="PTHR43132">
    <property type="entry name" value="ARSENICAL RESISTANCE OPERON REPRESSOR ARSR-RELATED"/>
    <property type="match status" value="1"/>
</dbReference>
<dbReference type="CDD" id="cd00090">
    <property type="entry name" value="HTH_ARSR"/>
    <property type="match status" value="1"/>
</dbReference>
<dbReference type="Pfam" id="PF01022">
    <property type="entry name" value="HTH_5"/>
    <property type="match status" value="1"/>
</dbReference>
<protein>
    <submittedName>
        <fullName evidence="5">Winged helix-turn-helix transcriptional regulator</fullName>
    </submittedName>
</protein>
<dbReference type="SMART" id="SM00418">
    <property type="entry name" value="HTH_ARSR"/>
    <property type="match status" value="1"/>
</dbReference>
<evidence type="ECO:0000256" key="3">
    <source>
        <dbReference type="ARBA" id="ARBA00023163"/>
    </source>
</evidence>
<keyword evidence="6" id="KW-1185">Reference proteome</keyword>
<gene>
    <name evidence="5" type="ORF">JHT90_03925</name>
</gene>
<dbReference type="AlphaFoldDB" id="A0A974NGK7"/>
<dbReference type="GO" id="GO:0003700">
    <property type="term" value="F:DNA-binding transcription factor activity"/>
    <property type="evidence" value="ECO:0007669"/>
    <property type="project" value="InterPro"/>
</dbReference>
<evidence type="ECO:0000259" key="4">
    <source>
        <dbReference type="PROSITE" id="PS50987"/>
    </source>
</evidence>